<protein>
    <recommendedName>
        <fullName evidence="1">DUF1508 domain-containing protein</fullName>
    </recommendedName>
</protein>
<keyword evidence="3" id="KW-1185">Reference proteome</keyword>
<reference key="1">
    <citation type="submission" date="2010-11" db="EMBL/GenBank/DDBJ databases">
        <title>The complete genome of Leadbetterella byssophila DSM 17132.</title>
        <authorList>
            <consortium name="US DOE Joint Genome Institute (JGI-PGF)"/>
            <person name="Lucas S."/>
            <person name="Copeland A."/>
            <person name="Lapidus A."/>
            <person name="Glavina del Rio T."/>
            <person name="Dalin E."/>
            <person name="Tice H."/>
            <person name="Bruce D."/>
            <person name="Goodwin L."/>
            <person name="Pitluck S."/>
            <person name="Kyrpides N."/>
            <person name="Mavromatis K."/>
            <person name="Ivanova N."/>
            <person name="Teshima H."/>
            <person name="Brettin T."/>
            <person name="Detter J.C."/>
            <person name="Han C."/>
            <person name="Tapia R."/>
            <person name="Land M."/>
            <person name="Hauser L."/>
            <person name="Markowitz V."/>
            <person name="Cheng J.-F."/>
            <person name="Hugenholtz P."/>
            <person name="Woyke T."/>
            <person name="Wu D."/>
            <person name="Tindall B."/>
            <person name="Pomrenke H.G."/>
            <person name="Brambilla E."/>
            <person name="Klenk H.-P."/>
            <person name="Eisen J.A."/>
        </authorList>
    </citation>
    <scope>NUCLEOTIDE SEQUENCE [LARGE SCALE GENOMIC DNA]</scope>
    <source>
        <strain>DSM 17132</strain>
    </source>
</reference>
<gene>
    <name evidence="2" type="ordered locus">Lbys_2159</name>
</gene>
<dbReference type="STRING" id="649349.Lbys_2159"/>
<dbReference type="RefSeq" id="WP_013408901.1">
    <property type="nucleotide sequence ID" value="NC_014655.1"/>
</dbReference>
<evidence type="ECO:0000259" key="1">
    <source>
        <dbReference type="Pfam" id="PF07411"/>
    </source>
</evidence>
<dbReference type="HOGENOM" id="CLU_1136922_0_0_10"/>
<dbReference type="SUPFAM" id="SSF160113">
    <property type="entry name" value="YegP-like"/>
    <property type="match status" value="1"/>
</dbReference>
<dbReference type="OrthoDB" id="9802792at2"/>
<evidence type="ECO:0000313" key="2">
    <source>
        <dbReference type="EMBL" id="ADQ17855.1"/>
    </source>
</evidence>
<dbReference type="Pfam" id="PF07411">
    <property type="entry name" value="DUF1508"/>
    <property type="match status" value="1"/>
</dbReference>
<sequence>MVDDYLKCKSYEGHPADPKNEGFSLFEKSGKFYFSYQKGSLLLRSEGYADASSRTKGIAAVKKNLEVRERWNVEEVSKKYYLVLKSGNRKEIGRSCDFSSKAKAEEALKLLLEKSAHLNLQNYLEVDQYLNRPRIWDSYGITGYVKFQHEDGKHYFGVYNPDATLYLRSEGFESEEDRDIAFDLMDSIILLEENYRIENINGRYYAVLFEGEDVVAISPDFGSFIDAFVTTPGGRPREIQGTMY</sequence>
<accession>E4RUG4</accession>
<dbReference type="eggNOG" id="COG3422">
    <property type="taxonomic scope" value="Bacteria"/>
</dbReference>
<feature type="domain" description="DUF1508" evidence="1">
    <location>
        <begin position="28"/>
        <end position="64"/>
    </location>
</feature>
<dbReference type="KEGG" id="lby:Lbys_2159"/>
<dbReference type="Proteomes" id="UP000007435">
    <property type="component" value="Chromosome"/>
</dbReference>
<name>E4RUG4_LEAB4</name>
<dbReference type="AlphaFoldDB" id="E4RUG4"/>
<dbReference type="EMBL" id="CP002305">
    <property type="protein sequence ID" value="ADQ17855.1"/>
    <property type="molecule type" value="Genomic_DNA"/>
</dbReference>
<dbReference type="InterPro" id="IPR036913">
    <property type="entry name" value="YegP-like_sf"/>
</dbReference>
<organism evidence="2 3">
    <name type="scientific">Leadbetterella byssophila (strain DSM 17132 / JCM 16389 / KACC 11308 / NBRC 106382 / 4M15)</name>
    <dbReference type="NCBI Taxonomy" id="649349"/>
    <lineage>
        <taxon>Bacteria</taxon>
        <taxon>Pseudomonadati</taxon>
        <taxon>Bacteroidota</taxon>
        <taxon>Cytophagia</taxon>
        <taxon>Cytophagales</taxon>
        <taxon>Leadbetterellaceae</taxon>
        <taxon>Leadbetterella</taxon>
    </lineage>
</organism>
<evidence type="ECO:0000313" key="3">
    <source>
        <dbReference type="Proteomes" id="UP000007435"/>
    </source>
</evidence>
<reference evidence="2 3" key="2">
    <citation type="journal article" date="2011" name="Stand. Genomic Sci.">
        <title>Complete genome sequence of Leadbetterella byssophila type strain (4M15).</title>
        <authorList>
            <person name="Abt B."/>
            <person name="Teshima H."/>
            <person name="Lucas S."/>
            <person name="Lapidus A."/>
            <person name="Del Rio T.G."/>
            <person name="Nolan M."/>
            <person name="Tice H."/>
            <person name="Cheng J.F."/>
            <person name="Pitluck S."/>
            <person name="Liolios K."/>
            <person name="Pagani I."/>
            <person name="Ivanova N."/>
            <person name="Mavromatis K."/>
            <person name="Pati A."/>
            <person name="Tapia R."/>
            <person name="Han C."/>
            <person name="Goodwin L."/>
            <person name="Chen A."/>
            <person name="Palaniappan K."/>
            <person name="Land M."/>
            <person name="Hauser L."/>
            <person name="Chang Y.J."/>
            <person name="Jeffries C.D."/>
            <person name="Rohde M."/>
            <person name="Goker M."/>
            <person name="Tindall B.J."/>
            <person name="Detter J.C."/>
            <person name="Woyke T."/>
            <person name="Bristow J."/>
            <person name="Eisen J.A."/>
            <person name="Markowitz V."/>
            <person name="Hugenholtz P."/>
            <person name="Klenk H.P."/>
            <person name="Kyrpides N.C."/>
        </authorList>
    </citation>
    <scope>NUCLEOTIDE SEQUENCE [LARGE SCALE GENOMIC DNA]</scope>
    <source>
        <strain evidence="3">DSM 17132 / JCM 16389 / KACC 11308 / NBRC 106382 / 4M15</strain>
    </source>
</reference>
<dbReference type="Gene3D" id="2.30.29.80">
    <property type="match status" value="1"/>
</dbReference>
<dbReference type="InterPro" id="IPR010879">
    <property type="entry name" value="DUF1508"/>
</dbReference>
<proteinExistence type="predicted"/>